<dbReference type="Gene3D" id="3.40.395.10">
    <property type="entry name" value="Adenoviral Proteinase, Chain A"/>
    <property type="match status" value="1"/>
</dbReference>
<keyword evidence="2" id="KW-0645">Protease</keyword>
<feature type="domain" description="Ubiquitin-like protease family profile" evidence="5">
    <location>
        <begin position="398"/>
        <end position="579"/>
    </location>
</feature>
<evidence type="ECO:0000313" key="6">
    <source>
        <dbReference type="EMBL" id="KAH7012796.1"/>
    </source>
</evidence>
<feature type="region of interest" description="Disordered" evidence="4">
    <location>
        <begin position="178"/>
        <end position="249"/>
    </location>
</feature>
<dbReference type="InterPro" id="IPR038765">
    <property type="entry name" value="Papain-like_cys_pep_sf"/>
</dbReference>
<dbReference type="PROSITE" id="PS50600">
    <property type="entry name" value="ULP_PROTEASE"/>
    <property type="match status" value="1"/>
</dbReference>
<dbReference type="InterPro" id="IPR003653">
    <property type="entry name" value="Peptidase_C48_C"/>
</dbReference>
<dbReference type="SUPFAM" id="SSF54001">
    <property type="entry name" value="Cysteine proteinases"/>
    <property type="match status" value="1"/>
</dbReference>
<feature type="compositionally biased region" description="Low complexity" evidence="4">
    <location>
        <begin position="198"/>
        <end position="207"/>
    </location>
</feature>
<accession>A0ABQ8FQR0</accession>
<feature type="compositionally biased region" description="Polar residues" evidence="4">
    <location>
        <begin position="138"/>
        <end position="149"/>
    </location>
</feature>
<dbReference type="EMBL" id="JAGTJR010000084">
    <property type="protein sequence ID" value="KAH7012796.1"/>
    <property type="molecule type" value="Genomic_DNA"/>
</dbReference>
<evidence type="ECO:0000259" key="5">
    <source>
        <dbReference type="PROSITE" id="PS50600"/>
    </source>
</evidence>
<evidence type="ECO:0000256" key="4">
    <source>
        <dbReference type="SAM" id="MobiDB-lite"/>
    </source>
</evidence>
<dbReference type="Proteomes" id="UP000774617">
    <property type="component" value="Unassembled WGS sequence"/>
</dbReference>
<gene>
    <name evidence="6" type="ORF">B0J12DRAFT_733651</name>
</gene>
<name>A0ABQ8FQR0_9PEZI</name>
<evidence type="ECO:0000313" key="7">
    <source>
        <dbReference type="Proteomes" id="UP000774617"/>
    </source>
</evidence>
<comment type="similarity">
    <text evidence="1">Belongs to the peptidase C48 family.</text>
</comment>
<reference evidence="6 7" key="1">
    <citation type="journal article" date="2021" name="Nat. Commun.">
        <title>Genetic determinants of endophytism in the Arabidopsis root mycobiome.</title>
        <authorList>
            <person name="Mesny F."/>
            <person name="Miyauchi S."/>
            <person name="Thiergart T."/>
            <person name="Pickel B."/>
            <person name="Atanasova L."/>
            <person name="Karlsson M."/>
            <person name="Huettel B."/>
            <person name="Barry K.W."/>
            <person name="Haridas S."/>
            <person name="Chen C."/>
            <person name="Bauer D."/>
            <person name="Andreopoulos W."/>
            <person name="Pangilinan J."/>
            <person name="LaButti K."/>
            <person name="Riley R."/>
            <person name="Lipzen A."/>
            <person name="Clum A."/>
            <person name="Drula E."/>
            <person name="Henrissat B."/>
            <person name="Kohler A."/>
            <person name="Grigoriev I.V."/>
            <person name="Martin F.M."/>
            <person name="Hacquard S."/>
        </authorList>
    </citation>
    <scope>NUCLEOTIDE SEQUENCE [LARGE SCALE GENOMIC DNA]</scope>
    <source>
        <strain evidence="6 7">MPI-SDFR-AT-0080</strain>
    </source>
</reference>
<organism evidence="6 7">
    <name type="scientific">Macrophomina phaseolina</name>
    <dbReference type="NCBI Taxonomy" id="35725"/>
    <lineage>
        <taxon>Eukaryota</taxon>
        <taxon>Fungi</taxon>
        <taxon>Dikarya</taxon>
        <taxon>Ascomycota</taxon>
        <taxon>Pezizomycotina</taxon>
        <taxon>Dothideomycetes</taxon>
        <taxon>Dothideomycetes incertae sedis</taxon>
        <taxon>Botryosphaeriales</taxon>
        <taxon>Botryosphaeriaceae</taxon>
        <taxon>Macrophomina</taxon>
    </lineage>
</organism>
<sequence>MASSEDDGDEQPVALPADLQSHITRLEASTAQMSEALWTQWQQVQQAFKKTPGLPSSPSRILARLSPNAQPVVAAAHLVHGHEAALAVRLADCPWHLTNATLLRVFGSPALFSRRMLVQLEDAFHAALTTARDHRRANASSRAPVSATTDWRPGDISNAARRLGLSLDVSVIRRSRQRRASTVPLLQTPQSPSPAASPKPMSVSPSAEPGVPPSSPHPRHPCSPAKRNPPSDNVDEVRPGLQKRRRLVHDEVVKEEMEVEVARSRPTLDALSDTAASFLGDLEPGSNDDNHDHNYDDHESATDILPRHVVAAADPLAMSPSPQQSRATSLEEAVAAADPGTFDSHVESERAQSASAKPVSLAALVSHNRPPPSSPDMPSLSALRLPLPAAFPSTLSCRTVEQKAGPALSPHPISSAAQETQNIVVSRHSAPIDKATVRHELCDGNRLTTGTICAILGLFVLNHVYILELPTPIKSWSDWAASRRYRLPSTKRTVLVPMLDDDREHWVLLQLNMSSRYATIYGSIYHTVLSGGFEPKARAIVRVLDLDPTFWSFSRDSKVPQQNNTYDCGVFITIFVLYIIVDQRMLPRIDCLPWRLAFQRGICDSNVTVDIDSLVPGQSNTAPSLTSAIRQAKARRDMPRRVSEGISSASSILSILRCRLQEEKAQTTEQYESACQAVQGLTNVLAHLNGAAGMEKTAQ</sequence>
<comment type="caution">
    <text evidence="6">The sequence shown here is derived from an EMBL/GenBank/DDBJ whole genome shotgun (WGS) entry which is preliminary data.</text>
</comment>
<evidence type="ECO:0000256" key="1">
    <source>
        <dbReference type="ARBA" id="ARBA00005234"/>
    </source>
</evidence>
<proteinExistence type="inferred from homology"/>
<keyword evidence="3" id="KW-0378">Hydrolase</keyword>
<feature type="region of interest" description="Disordered" evidence="4">
    <location>
        <begin position="131"/>
        <end position="156"/>
    </location>
</feature>
<keyword evidence="7" id="KW-1185">Reference proteome</keyword>
<evidence type="ECO:0000256" key="2">
    <source>
        <dbReference type="ARBA" id="ARBA00022670"/>
    </source>
</evidence>
<evidence type="ECO:0000256" key="3">
    <source>
        <dbReference type="ARBA" id="ARBA00022801"/>
    </source>
</evidence>
<feature type="region of interest" description="Disordered" evidence="4">
    <location>
        <begin position="317"/>
        <end position="336"/>
    </location>
</feature>
<protein>
    <recommendedName>
        <fullName evidence="5">Ubiquitin-like protease family profile domain-containing protein</fullName>
    </recommendedName>
</protein>
<dbReference type="Pfam" id="PF02902">
    <property type="entry name" value="Peptidase_C48"/>
    <property type="match status" value="1"/>
</dbReference>